<feature type="transmembrane region" description="Helical" evidence="8">
    <location>
        <begin position="372"/>
        <end position="391"/>
    </location>
</feature>
<evidence type="ECO:0000256" key="3">
    <source>
        <dbReference type="ARBA" id="ARBA00022670"/>
    </source>
</evidence>
<dbReference type="InterPro" id="IPR013057">
    <property type="entry name" value="AA_transpt_TM"/>
</dbReference>
<evidence type="ECO:0000259" key="9">
    <source>
        <dbReference type="SMART" id="SM01179"/>
    </source>
</evidence>
<evidence type="ECO:0000256" key="8">
    <source>
        <dbReference type="SAM" id="Phobius"/>
    </source>
</evidence>
<dbReference type="PANTHER" id="PTHR22950">
    <property type="entry name" value="AMINO ACID TRANSPORTER"/>
    <property type="match status" value="1"/>
</dbReference>
<dbReference type="EMBL" id="CAXAMN010026639">
    <property type="protein sequence ID" value="CAK9104672.1"/>
    <property type="molecule type" value="Genomic_DNA"/>
</dbReference>
<feature type="transmembrane region" description="Helical" evidence="8">
    <location>
        <begin position="481"/>
        <end position="503"/>
    </location>
</feature>
<evidence type="ECO:0000313" key="11">
    <source>
        <dbReference type="Proteomes" id="UP001642484"/>
    </source>
</evidence>
<protein>
    <recommendedName>
        <fullName evidence="9">PPPDE domain-containing protein</fullName>
    </recommendedName>
</protein>
<feature type="transmembrane region" description="Helical" evidence="8">
    <location>
        <begin position="704"/>
        <end position="723"/>
    </location>
</feature>
<dbReference type="Pfam" id="PF05903">
    <property type="entry name" value="Peptidase_C97"/>
    <property type="match status" value="1"/>
</dbReference>
<feature type="domain" description="PPPDE" evidence="9">
    <location>
        <begin position="167"/>
        <end position="290"/>
    </location>
</feature>
<feature type="transmembrane region" description="Helical" evidence="8">
    <location>
        <begin position="674"/>
        <end position="692"/>
    </location>
</feature>
<feature type="transmembrane region" description="Helical" evidence="8">
    <location>
        <begin position="458"/>
        <end position="474"/>
    </location>
</feature>
<keyword evidence="4 8" id="KW-0812">Transmembrane</keyword>
<dbReference type="InterPro" id="IPR008580">
    <property type="entry name" value="PPPDE_dom"/>
</dbReference>
<sequence>MVVCQIVHLRNLSLRNFRIVTDDPFYSSPSIAGEVVEDSFEIPPHFDAAAEGLVVPWSSTTFHGLIIMEVESGQIIRCTVGPKEDASGSDWLRLHDVDWCPIDEERWLALGARHWFGALGTSVQLQLTLIDPFNLSSPGLSTEALASPGSLAACVSFGAEVDCAPASTVFLNVYDLAPATSGLNSLLCNTMVKTFGAFHAAIEVYGTEWGFYRQPEPEVCGVCRSRRPRHHPVHVYRQSVNLGQTELTERGAEEEHEEGLLTGHGGAGIAPQPAPEAQEFLGSRHPQEAEAPRYTGGDMETLSELSEAPTENISRCAGESQPRPSRWQPGMALFYPLLRLGQRQSRCEATFNLLNNLLGAGLLAMPRAMADAGLISGLALMGILALANRYTMLQVLWMSHSVLSSEECSYPELGRHVFGQKGLAAVLAAYLLLTLGILSSYLMVIVDLLNLTLPAPRAVQVCLAVLICLPGASLRSLKQVALVSVVCMLGVCCLVVVLTTVSVSDVLSEDLVNAPIETPGRPGDVDLFRGDIGRFFSGAALFSLQFSVQAGGIEVLSRLDSEQQEAQEAPASMSSLLAAESITEVAYTIALLLSATLGTAAYLRFGDRVAGNVLLDFSPTTSYWPLMASWVSYAFVVVCSFAFIMVPCRLAALDVFALRRRDSGAPQDTLPKERFFSLTAGILGICALVAWICTDLSEVLKFVGVWATMALAFILPCSFLIELRRRQEGVSWISSANWLELLLIAFGVSVAVISTVDWLTPHLAAPAQGALGQRTFVPDLREVNPGPGLAKTVDPHI</sequence>
<name>A0ABP0RVX0_9DINO</name>
<comment type="similarity">
    <text evidence="2">Belongs to the DeSI family.</text>
</comment>
<evidence type="ECO:0000256" key="4">
    <source>
        <dbReference type="ARBA" id="ARBA00022692"/>
    </source>
</evidence>
<dbReference type="Proteomes" id="UP001642484">
    <property type="component" value="Unassembled WGS sequence"/>
</dbReference>
<organism evidence="10 11">
    <name type="scientific">Durusdinium trenchii</name>
    <dbReference type="NCBI Taxonomy" id="1381693"/>
    <lineage>
        <taxon>Eukaryota</taxon>
        <taxon>Sar</taxon>
        <taxon>Alveolata</taxon>
        <taxon>Dinophyceae</taxon>
        <taxon>Suessiales</taxon>
        <taxon>Symbiodiniaceae</taxon>
        <taxon>Durusdinium</taxon>
    </lineage>
</organism>
<feature type="transmembrane region" description="Helical" evidence="8">
    <location>
        <begin position="623"/>
        <end position="653"/>
    </location>
</feature>
<keyword evidence="7 8" id="KW-0472">Membrane</keyword>
<evidence type="ECO:0000256" key="7">
    <source>
        <dbReference type="ARBA" id="ARBA00023136"/>
    </source>
</evidence>
<keyword evidence="3" id="KW-0645">Protease</keyword>
<dbReference type="Gene3D" id="3.90.1720.30">
    <property type="entry name" value="PPPDE domains"/>
    <property type="match status" value="1"/>
</dbReference>
<gene>
    <name evidence="10" type="ORF">CCMP2556_LOCUS49048</name>
</gene>
<keyword evidence="6 8" id="KW-1133">Transmembrane helix</keyword>
<dbReference type="Pfam" id="PF01490">
    <property type="entry name" value="Aa_trans"/>
    <property type="match status" value="1"/>
</dbReference>
<evidence type="ECO:0000313" key="10">
    <source>
        <dbReference type="EMBL" id="CAK9104672.1"/>
    </source>
</evidence>
<keyword evidence="5" id="KW-0378">Hydrolase</keyword>
<accession>A0ABP0RVX0</accession>
<dbReference type="SMART" id="SM01179">
    <property type="entry name" value="DUF862"/>
    <property type="match status" value="1"/>
</dbReference>
<reference evidence="10 11" key="1">
    <citation type="submission" date="2024-02" db="EMBL/GenBank/DDBJ databases">
        <authorList>
            <person name="Chen Y."/>
            <person name="Shah S."/>
            <person name="Dougan E. K."/>
            <person name="Thang M."/>
            <person name="Chan C."/>
        </authorList>
    </citation>
    <scope>NUCLEOTIDE SEQUENCE [LARGE SCALE GENOMIC DNA]</scope>
</reference>
<evidence type="ECO:0000256" key="6">
    <source>
        <dbReference type="ARBA" id="ARBA00022989"/>
    </source>
</evidence>
<evidence type="ECO:0000256" key="1">
    <source>
        <dbReference type="ARBA" id="ARBA00004141"/>
    </source>
</evidence>
<evidence type="ECO:0000256" key="5">
    <source>
        <dbReference type="ARBA" id="ARBA00022801"/>
    </source>
</evidence>
<keyword evidence="11" id="KW-1185">Reference proteome</keyword>
<feature type="transmembrane region" description="Helical" evidence="8">
    <location>
        <begin position="423"/>
        <end position="446"/>
    </location>
</feature>
<comment type="caution">
    <text evidence="10">The sequence shown here is derived from an EMBL/GenBank/DDBJ whole genome shotgun (WGS) entry which is preliminary data.</text>
</comment>
<feature type="transmembrane region" description="Helical" evidence="8">
    <location>
        <begin position="735"/>
        <end position="756"/>
    </location>
</feature>
<proteinExistence type="inferred from homology"/>
<dbReference type="InterPro" id="IPR042266">
    <property type="entry name" value="PPPDE_sf"/>
</dbReference>
<comment type="subcellular location">
    <subcellularLocation>
        <location evidence="1">Membrane</location>
        <topology evidence="1">Multi-pass membrane protein</topology>
    </subcellularLocation>
</comment>
<evidence type="ECO:0000256" key="2">
    <source>
        <dbReference type="ARBA" id="ARBA00008140"/>
    </source>
</evidence>